<dbReference type="AlphaFoldDB" id="A0A163EYP1"/>
<dbReference type="Gene3D" id="2.30.30.210">
    <property type="entry name" value="Ribonuclease P/MRP, subunit p29"/>
    <property type="match status" value="1"/>
</dbReference>
<dbReference type="GO" id="GO:0000172">
    <property type="term" value="C:ribonuclease MRP complex"/>
    <property type="evidence" value="ECO:0007669"/>
    <property type="project" value="InterPro"/>
</dbReference>
<dbReference type="PANTHER" id="PTHR13348:SF0">
    <property type="entry name" value="RIBONUCLEASE P PROTEIN SUBUNIT P29"/>
    <property type="match status" value="1"/>
</dbReference>
<dbReference type="OrthoDB" id="124041at2759"/>
<feature type="compositionally biased region" description="Low complexity" evidence="3">
    <location>
        <begin position="39"/>
        <end position="48"/>
    </location>
</feature>
<gene>
    <name evidence="4" type="ORF">ST47_g4907</name>
</gene>
<dbReference type="GO" id="GO:0001682">
    <property type="term" value="P:tRNA 5'-leader removal"/>
    <property type="evidence" value="ECO:0007669"/>
    <property type="project" value="InterPro"/>
</dbReference>
<dbReference type="Proteomes" id="UP000076837">
    <property type="component" value="Unassembled WGS sequence"/>
</dbReference>
<dbReference type="GO" id="GO:0005634">
    <property type="term" value="C:nucleus"/>
    <property type="evidence" value="ECO:0007669"/>
    <property type="project" value="UniProtKB-SubCell"/>
</dbReference>
<evidence type="ECO:0000313" key="4">
    <source>
        <dbReference type="EMBL" id="KZM24022.1"/>
    </source>
</evidence>
<evidence type="ECO:0000256" key="1">
    <source>
        <dbReference type="ARBA" id="ARBA00004123"/>
    </source>
</evidence>
<dbReference type="InterPro" id="IPR002730">
    <property type="entry name" value="Rpp29/RNP1"/>
</dbReference>
<dbReference type="InterPro" id="IPR016848">
    <property type="entry name" value="RNase_P/MRP_Rpp29-subunit"/>
</dbReference>
<name>A0A163EYP1_DIDRA</name>
<dbReference type="GO" id="GO:0006364">
    <property type="term" value="P:rRNA processing"/>
    <property type="evidence" value="ECO:0007669"/>
    <property type="project" value="TreeGrafter"/>
</dbReference>
<sequence>MAETPGLPFGQALLQRAFSPETASSHYSERIAKRPLPIRATSPTPSARATRRRALNERKAKAHKRTTQKPHPLSAAQKRKLGLNEIAKEQQKYAIYEPLHSLWVGYMREILGLSAEGSAKMHVTPNSAGQMLASADMHGAVLSVVRSRCVSRVGLEGIVVRDTRYTFEIVTRGDTVKSVPKEHTVFRFEIPLPIGEGEEVPRPLVFEIFGEQFQTRAPDRANRKFRLHYQPDL</sequence>
<dbReference type="InterPro" id="IPR023534">
    <property type="entry name" value="Rof/RNase_P-like"/>
</dbReference>
<organism evidence="4 5">
    <name type="scientific">Didymella rabiei</name>
    <name type="common">Chickpea ascochyta blight fungus</name>
    <name type="synonym">Mycosphaerella rabiei</name>
    <dbReference type="NCBI Taxonomy" id="5454"/>
    <lineage>
        <taxon>Eukaryota</taxon>
        <taxon>Fungi</taxon>
        <taxon>Dikarya</taxon>
        <taxon>Ascomycota</taxon>
        <taxon>Pezizomycotina</taxon>
        <taxon>Dothideomycetes</taxon>
        <taxon>Pleosporomycetidae</taxon>
        <taxon>Pleosporales</taxon>
        <taxon>Pleosporineae</taxon>
        <taxon>Didymellaceae</taxon>
        <taxon>Ascochyta</taxon>
    </lineage>
</organism>
<reference evidence="4 5" key="1">
    <citation type="journal article" date="2016" name="Sci. Rep.">
        <title>Draft genome sequencing and secretome analysis of fungal phytopathogen Ascochyta rabiei provides insight into the necrotrophic effector repertoire.</title>
        <authorList>
            <person name="Verma S."/>
            <person name="Gazara R.K."/>
            <person name="Nizam S."/>
            <person name="Parween S."/>
            <person name="Chattopadhyay D."/>
            <person name="Verma P.K."/>
        </authorList>
    </citation>
    <scope>NUCLEOTIDE SEQUENCE [LARGE SCALE GENOMIC DNA]</scope>
    <source>
        <strain evidence="4 5">ArDII</strain>
    </source>
</reference>
<proteinExistence type="inferred from homology"/>
<evidence type="ECO:0000313" key="5">
    <source>
        <dbReference type="Proteomes" id="UP000076837"/>
    </source>
</evidence>
<dbReference type="GO" id="GO:0030677">
    <property type="term" value="C:ribonuclease P complex"/>
    <property type="evidence" value="ECO:0007669"/>
    <property type="project" value="InterPro"/>
</dbReference>
<protein>
    <submittedName>
        <fullName evidence="4">Ribonuclease</fullName>
    </submittedName>
</protein>
<dbReference type="Pfam" id="PF01868">
    <property type="entry name" value="RNase_P-MRP_p29"/>
    <property type="match status" value="1"/>
</dbReference>
<accession>A0A163EYP1</accession>
<dbReference type="EMBL" id="JYNV01000179">
    <property type="protein sequence ID" value="KZM24022.1"/>
    <property type="molecule type" value="Genomic_DNA"/>
</dbReference>
<evidence type="ECO:0000256" key="2">
    <source>
        <dbReference type="ARBA" id="ARBA00006181"/>
    </source>
</evidence>
<dbReference type="PIRSF" id="PIRSF027081">
    <property type="entry name" value="RNase_P/MRP_p29_subunit"/>
    <property type="match status" value="1"/>
</dbReference>
<dbReference type="InterPro" id="IPR036980">
    <property type="entry name" value="RNase_P/MRP_Rpp29_sf"/>
</dbReference>
<comment type="subcellular location">
    <subcellularLocation>
        <location evidence="1">Nucleus</location>
    </subcellularLocation>
</comment>
<comment type="caution">
    <text evidence="4">The sequence shown here is derived from an EMBL/GenBank/DDBJ whole genome shotgun (WGS) entry which is preliminary data.</text>
</comment>
<dbReference type="STRING" id="5454.A0A163EYP1"/>
<evidence type="ECO:0000256" key="3">
    <source>
        <dbReference type="SAM" id="MobiDB-lite"/>
    </source>
</evidence>
<comment type="similarity">
    <text evidence="2">Belongs to the eukaryotic/archaeal RNase P protein component 1 family.</text>
</comment>
<dbReference type="SMART" id="SM00538">
    <property type="entry name" value="POP4"/>
    <property type="match status" value="1"/>
</dbReference>
<keyword evidence="5" id="KW-1185">Reference proteome</keyword>
<dbReference type="PANTHER" id="PTHR13348">
    <property type="entry name" value="RIBONUCLEASE P SUBUNIT P29"/>
    <property type="match status" value="1"/>
</dbReference>
<dbReference type="SUPFAM" id="SSF101744">
    <property type="entry name" value="Rof/RNase P subunit-like"/>
    <property type="match status" value="1"/>
</dbReference>
<feature type="region of interest" description="Disordered" evidence="3">
    <location>
        <begin position="24"/>
        <end position="79"/>
    </location>
</feature>
<dbReference type="GO" id="GO:0033204">
    <property type="term" value="F:ribonuclease P RNA binding"/>
    <property type="evidence" value="ECO:0007669"/>
    <property type="project" value="InterPro"/>
</dbReference>